<dbReference type="InterPro" id="IPR000719">
    <property type="entry name" value="Prot_kinase_dom"/>
</dbReference>
<dbReference type="SUPFAM" id="SSF117281">
    <property type="entry name" value="Kelch motif"/>
    <property type="match status" value="1"/>
</dbReference>
<dbReference type="PROSITE" id="PS50011">
    <property type="entry name" value="PROTEIN_KINASE_DOM"/>
    <property type="match status" value="1"/>
</dbReference>
<evidence type="ECO:0000256" key="1">
    <source>
        <dbReference type="ARBA" id="ARBA00022441"/>
    </source>
</evidence>
<dbReference type="EMBL" id="JARTCD010000004">
    <property type="protein sequence ID" value="KAJ8662785.1"/>
    <property type="molecule type" value="Genomic_DNA"/>
</dbReference>
<evidence type="ECO:0000256" key="2">
    <source>
        <dbReference type="ARBA" id="ARBA00022737"/>
    </source>
</evidence>
<sequence>MQVWLLLLVLFLLAIGDNVSAQGQLGTRQNHVPWRAGHAGAYVDPYVIVYGGNQDIDGDPNSNLSGTNDVWVWNSQQGAWYHPNVAVSSGNTMPGQVFFAATHVPSPGQMLAIASNTSGGASSLQKLDTNSWSWSFPTASLSPPGHASGYAMSLVNNSLYYYGGLSVDNNGHPITNAVLNSLYVMDANAYTWAPASNGMQVTDHAMCYIPHCNCIISYGGSTTGSKSNPVSDVFTYTLGQGTWNLQVQVQSSNNAAPGARRLHTANCLDDQMIIFGGGTDRPFDTGVWILDASQYPQLQWRQAPMTNLSSGPNARMGHTAVLDKAKQKIYIFGGWGVGATNDSDIYILDIQAWSWTRVAPQGFDAESTPPPTIAPPDSNNDGDDHGEASGQQHGDNEKQTIIGAAVGGVVGGAIVLAALCFLLLRRSKRRQKQEKTLSPEDEDIEQHHEKGQQQQEKGGLILDEKRNSMNALNSVGTKHMSVNSSINNSAANVPSLMTAEHPTTATTTSEEGGSMSYMIIPPAQSPNEIILQKPNEFTRPITAARGIGGGGGGSINSSTLASAGLGSPTVPYVHFSHPTITSSSSSSTIPLAQRVNMAAINSPTSTTTIEKENQHDPDDDDDDNISPLERLARLQSLPMQVPADRYTLDGTPHHVGPTNKIWFGTLEGDPVALKVFGRREAWERECRALVKLQSATQHVVALQEMLTIGNNNNNLEYVAVLERLESASLSRVMICDVAKGLAACHSRDIAFCDLKPSNIMQKYQQGKYVFKLIDFEASRTIGQECVGLITPRYCPPEVARATTYGIESHGVVASASVDLWSLGCIIYELEANEPLFPANITDDTVLHFISHPSPLTPGLINGIRWNEQVELDIPGFEDHIHDPQTRDIIKTLLSRDPVKRGTIGHWMKHHPYFSIQEVEDED</sequence>
<evidence type="ECO:0000313" key="7">
    <source>
        <dbReference type="EMBL" id="KAJ8662785.1"/>
    </source>
</evidence>
<keyword evidence="2" id="KW-0677">Repeat</keyword>
<dbReference type="Pfam" id="PF00069">
    <property type="entry name" value="Pkinase"/>
    <property type="match status" value="1"/>
</dbReference>
<dbReference type="AlphaFoldDB" id="A0AAD7VC33"/>
<keyword evidence="8" id="KW-1185">Reference proteome</keyword>
<proteinExistence type="predicted"/>
<evidence type="ECO:0000256" key="5">
    <source>
        <dbReference type="SAM" id="SignalP"/>
    </source>
</evidence>
<dbReference type="Gene3D" id="2.120.10.80">
    <property type="entry name" value="Kelch-type beta propeller"/>
    <property type="match status" value="2"/>
</dbReference>
<dbReference type="GeneID" id="83209167"/>
<dbReference type="CDD" id="cd00180">
    <property type="entry name" value="PKc"/>
    <property type="match status" value="1"/>
</dbReference>
<feature type="domain" description="Protein kinase" evidence="6">
    <location>
        <begin position="541"/>
        <end position="913"/>
    </location>
</feature>
<dbReference type="GO" id="GO:0005524">
    <property type="term" value="F:ATP binding"/>
    <property type="evidence" value="ECO:0007669"/>
    <property type="project" value="InterPro"/>
</dbReference>
<keyword evidence="1" id="KW-0880">Kelch repeat</keyword>
<feature type="region of interest" description="Disordered" evidence="3">
    <location>
        <begin position="361"/>
        <end position="395"/>
    </location>
</feature>
<dbReference type="PANTHER" id="PTHR46093">
    <property type="entry name" value="ACYL-COA-BINDING DOMAIN-CONTAINING PROTEIN 5"/>
    <property type="match status" value="1"/>
</dbReference>
<protein>
    <recommendedName>
        <fullName evidence="6">Protein kinase domain-containing protein</fullName>
    </recommendedName>
</protein>
<dbReference type="GO" id="GO:0004672">
    <property type="term" value="F:protein kinase activity"/>
    <property type="evidence" value="ECO:0007669"/>
    <property type="project" value="InterPro"/>
</dbReference>
<evidence type="ECO:0000256" key="4">
    <source>
        <dbReference type="SAM" id="Phobius"/>
    </source>
</evidence>
<organism evidence="7 8">
    <name type="scientific">Lichtheimia ornata</name>
    <dbReference type="NCBI Taxonomy" id="688661"/>
    <lineage>
        <taxon>Eukaryota</taxon>
        <taxon>Fungi</taxon>
        <taxon>Fungi incertae sedis</taxon>
        <taxon>Mucoromycota</taxon>
        <taxon>Mucoromycotina</taxon>
        <taxon>Mucoromycetes</taxon>
        <taxon>Mucorales</taxon>
        <taxon>Lichtheimiaceae</taxon>
        <taxon>Lichtheimia</taxon>
    </lineage>
</organism>
<feature type="chain" id="PRO_5041915864" description="Protein kinase domain-containing protein" evidence="5">
    <location>
        <begin position="22"/>
        <end position="922"/>
    </location>
</feature>
<accession>A0AAD7VC33</accession>
<dbReference type="InterPro" id="IPR015915">
    <property type="entry name" value="Kelch-typ_b-propeller"/>
</dbReference>
<gene>
    <name evidence="7" type="ORF">O0I10_001749</name>
</gene>
<keyword evidence="4" id="KW-1133">Transmembrane helix</keyword>
<keyword evidence="4" id="KW-0472">Membrane</keyword>
<reference evidence="7 8" key="1">
    <citation type="submission" date="2023-03" db="EMBL/GenBank/DDBJ databases">
        <title>Genome sequence of Lichtheimia ornata CBS 291.66.</title>
        <authorList>
            <person name="Mohabir J.T."/>
            <person name="Shea T.P."/>
            <person name="Kurbessoian T."/>
            <person name="Berby B."/>
            <person name="Fontaine J."/>
            <person name="Livny J."/>
            <person name="Gnirke A."/>
            <person name="Stajich J.E."/>
            <person name="Cuomo C.A."/>
        </authorList>
    </citation>
    <scope>NUCLEOTIDE SEQUENCE [LARGE SCALE GENOMIC DNA]</scope>
    <source>
        <strain evidence="7">CBS 291.66</strain>
    </source>
</reference>
<feature type="transmembrane region" description="Helical" evidence="4">
    <location>
        <begin position="401"/>
        <end position="424"/>
    </location>
</feature>
<comment type="caution">
    <text evidence="7">The sequence shown here is derived from an EMBL/GenBank/DDBJ whole genome shotgun (WGS) entry which is preliminary data.</text>
</comment>
<dbReference type="InterPro" id="IPR011009">
    <property type="entry name" value="Kinase-like_dom_sf"/>
</dbReference>
<dbReference type="RefSeq" id="XP_058347698.1">
    <property type="nucleotide sequence ID" value="XM_058481841.1"/>
</dbReference>
<dbReference type="SMART" id="SM00220">
    <property type="entry name" value="S_TKc"/>
    <property type="match status" value="1"/>
</dbReference>
<dbReference type="Pfam" id="PF24681">
    <property type="entry name" value="Kelch_KLHDC2_KLHL20_DRC7"/>
    <property type="match status" value="1"/>
</dbReference>
<dbReference type="Proteomes" id="UP001234581">
    <property type="component" value="Unassembled WGS sequence"/>
</dbReference>
<evidence type="ECO:0000313" key="8">
    <source>
        <dbReference type="Proteomes" id="UP001234581"/>
    </source>
</evidence>
<feature type="region of interest" description="Disordered" evidence="3">
    <location>
        <begin position="430"/>
        <end position="459"/>
    </location>
</feature>
<feature type="signal peptide" evidence="5">
    <location>
        <begin position="1"/>
        <end position="21"/>
    </location>
</feature>
<dbReference type="PANTHER" id="PTHR46093:SF18">
    <property type="entry name" value="FIBRONECTIN TYPE-III DOMAIN-CONTAINING PROTEIN"/>
    <property type="match status" value="1"/>
</dbReference>
<feature type="region of interest" description="Disordered" evidence="3">
    <location>
        <begin position="606"/>
        <end position="626"/>
    </location>
</feature>
<dbReference type="SUPFAM" id="SSF56112">
    <property type="entry name" value="Protein kinase-like (PK-like)"/>
    <property type="match status" value="1"/>
</dbReference>
<keyword evidence="4" id="KW-0812">Transmembrane</keyword>
<evidence type="ECO:0000256" key="3">
    <source>
        <dbReference type="SAM" id="MobiDB-lite"/>
    </source>
</evidence>
<name>A0AAD7VC33_9FUNG</name>
<evidence type="ECO:0000259" key="6">
    <source>
        <dbReference type="PROSITE" id="PS50011"/>
    </source>
</evidence>
<keyword evidence="5" id="KW-0732">Signal</keyword>
<dbReference type="Gene3D" id="1.10.510.10">
    <property type="entry name" value="Transferase(Phosphotransferase) domain 1"/>
    <property type="match status" value="1"/>
</dbReference>